<evidence type="ECO:0000313" key="3">
    <source>
        <dbReference type="Proteomes" id="UP001233314"/>
    </source>
</evidence>
<gene>
    <name evidence="2" type="ORF">Q5722_12465</name>
</gene>
<keyword evidence="1" id="KW-0732">Signal</keyword>
<evidence type="ECO:0000313" key="2">
    <source>
        <dbReference type="EMBL" id="MDO7869176.1"/>
    </source>
</evidence>
<organism evidence="2 3">
    <name type="scientific">Nocardioides jiangxiensis</name>
    <dbReference type="NCBI Taxonomy" id="3064524"/>
    <lineage>
        <taxon>Bacteria</taxon>
        <taxon>Bacillati</taxon>
        <taxon>Actinomycetota</taxon>
        <taxon>Actinomycetes</taxon>
        <taxon>Propionibacteriales</taxon>
        <taxon>Nocardioidaceae</taxon>
        <taxon>Nocardioides</taxon>
    </lineage>
</organism>
<evidence type="ECO:0000256" key="1">
    <source>
        <dbReference type="SAM" id="SignalP"/>
    </source>
</evidence>
<accession>A0ABT9B7A2</accession>
<proteinExistence type="predicted"/>
<sequence length="67" mass="7235">MAVLLIVAALLVCAVPAAAVLLYVAHQQHGHTFPQPLQRVGNVLVQGRERLPVLTEEDGDRVAASRR</sequence>
<keyword evidence="3" id="KW-1185">Reference proteome</keyword>
<comment type="caution">
    <text evidence="2">The sequence shown here is derived from an EMBL/GenBank/DDBJ whole genome shotgun (WGS) entry which is preliminary data.</text>
</comment>
<reference evidence="2 3" key="1">
    <citation type="submission" date="2023-07" db="EMBL/GenBank/DDBJ databases">
        <title>Nocardioides sp. nov WY-20 isolated from soil.</title>
        <authorList>
            <person name="Liu B."/>
            <person name="Wan Y."/>
        </authorList>
    </citation>
    <scope>NUCLEOTIDE SEQUENCE [LARGE SCALE GENOMIC DNA]</scope>
    <source>
        <strain evidence="2 3">WY-20</strain>
    </source>
</reference>
<dbReference type="EMBL" id="JAUQTA010000002">
    <property type="protein sequence ID" value="MDO7869176.1"/>
    <property type="molecule type" value="Genomic_DNA"/>
</dbReference>
<evidence type="ECO:0008006" key="4">
    <source>
        <dbReference type="Google" id="ProtNLM"/>
    </source>
</evidence>
<protein>
    <recommendedName>
        <fullName evidence="4">Secreted protein</fullName>
    </recommendedName>
</protein>
<feature type="chain" id="PRO_5045409079" description="Secreted protein" evidence="1">
    <location>
        <begin position="20"/>
        <end position="67"/>
    </location>
</feature>
<feature type="signal peptide" evidence="1">
    <location>
        <begin position="1"/>
        <end position="19"/>
    </location>
</feature>
<dbReference type="Proteomes" id="UP001233314">
    <property type="component" value="Unassembled WGS sequence"/>
</dbReference>
<dbReference type="RefSeq" id="WP_305028587.1">
    <property type="nucleotide sequence ID" value="NZ_JAUQTA010000002.1"/>
</dbReference>
<name>A0ABT9B7A2_9ACTN</name>